<protein>
    <submittedName>
        <fullName evidence="1">Uncharacterized protein</fullName>
    </submittedName>
</protein>
<dbReference type="Proteomes" id="UP001152622">
    <property type="component" value="Chromosome 1"/>
</dbReference>
<name>A0A9Q1GDW0_SYNKA</name>
<evidence type="ECO:0000313" key="1">
    <source>
        <dbReference type="EMBL" id="KAJ8381422.1"/>
    </source>
</evidence>
<keyword evidence="2" id="KW-1185">Reference proteome</keyword>
<reference evidence="1" key="1">
    <citation type="journal article" date="2023" name="Science">
        <title>Genome structures resolve the early diversification of teleost fishes.</title>
        <authorList>
            <person name="Parey E."/>
            <person name="Louis A."/>
            <person name="Montfort J."/>
            <person name="Bouchez O."/>
            <person name="Roques C."/>
            <person name="Iampietro C."/>
            <person name="Lluch J."/>
            <person name="Castinel A."/>
            <person name="Donnadieu C."/>
            <person name="Desvignes T."/>
            <person name="Floi Bucao C."/>
            <person name="Jouanno E."/>
            <person name="Wen M."/>
            <person name="Mejri S."/>
            <person name="Dirks R."/>
            <person name="Jansen H."/>
            <person name="Henkel C."/>
            <person name="Chen W.J."/>
            <person name="Zahm M."/>
            <person name="Cabau C."/>
            <person name="Klopp C."/>
            <person name="Thompson A.W."/>
            <person name="Robinson-Rechavi M."/>
            <person name="Braasch I."/>
            <person name="Lecointre G."/>
            <person name="Bobe J."/>
            <person name="Postlethwait J.H."/>
            <person name="Berthelot C."/>
            <person name="Roest Crollius H."/>
            <person name="Guiguen Y."/>
        </authorList>
    </citation>
    <scope>NUCLEOTIDE SEQUENCE</scope>
    <source>
        <strain evidence="1">WJC10195</strain>
    </source>
</reference>
<dbReference type="EMBL" id="JAINUF010000001">
    <property type="protein sequence ID" value="KAJ8381422.1"/>
    <property type="molecule type" value="Genomic_DNA"/>
</dbReference>
<comment type="caution">
    <text evidence="1">The sequence shown here is derived from an EMBL/GenBank/DDBJ whole genome shotgun (WGS) entry which is preliminary data.</text>
</comment>
<organism evidence="1 2">
    <name type="scientific">Synaphobranchus kaupii</name>
    <name type="common">Kaup's arrowtooth eel</name>
    <dbReference type="NCBI Taxonomy" id="118154"/>
    <lineage>
        <taxon>Eukaryota</taxon>
        <taxon>Metazoa</taxon>
        <taxon>Chordata</taxon>
        <taxon>Craniata</taxon>
        <taxon>Vertebrata</taxon>
        <taxon>Euteleostomi</taxon>
        <taxon>Actinopterygii</taxon>
        <taxon>Neopterygii</taxon>
        <taxon>Teleostei</taxon>
        <taxon>Anguilliformes</taxon>
        <taxon>Synaphobranchidae</taxon>
        <taxon>Synaphobranchus</taxon>
    </lineage>
</organism>
<accession>A0A9Q1GDW0</accession>
<evidence type="ECO:0000313" key="2">
    <source>
        <dbReference type="Proteomes" id="UP001152622"/>
    </source>
</evidence>
<dbReference type="AlphaFoldDB" id="A0A9Q1GDW0"/>
<sequence length="79" mass="8612">MHCHLPEEDWGSQSPHFTTMKSIGLQSALTGEVIRDAPSAGSLAVRHDLGLRQPCGQKGPTALWQTIDLHASQRPGRNK</sequence>
<gene>
    <name evidence="1" type="ORF">SKAU_G00022000</name>
</gene>
<proteinExistence type="predicted"/>